<dbReference type="PANTHER" id="PTHR24361">
    <property type="entry name" value="MITOGEN-ACTIVATED KINASE KINASE KINASE"/>
    <property type="match status" value="1"/>
</dbReference>
<dbReference type="PROSITE" id="PS50011">
    <property type="entry name" value="PROTEIN_KINASE_DOM"/>
    <property type="match status" value="1"/>
</dbReference>
<evidence type="ECO:0000313" key="11">
    <source>
        <dbReference type="EMBL" id="KAF1954479.1"/>
    </source>
</evidence>
<dbReference type="GO" id="GO:0005737">
    <property type="term" value="C:cytoplasm"/>
    <property type="evidence" value="ECO:0007669"/>
    <property type="project" value="TreeGrafter"/>
</dbReference>
<comment type="catalytic activity">
    <reaction evidence="8">
        <text>L-threonyl-[protein] + ATP = O-phospho-L-threonyl-[protein] + ADP + H(+)</text>
        <dbReference type="Rhea" id="RHEA:46608"/>
        <dbReference type="Rhea" id="RHEA-COMP:11060"/>
        <dbReference type="Rhea" id="RHEA-COMP:11605"/>
        <dbReference type="ChEBI" id="CHEBI:15378"/>
        <dbReference type="ChEBI" id="CHEBI:30013"/>
        <dbReference type="ChEBI" id="CHEBI:30616"/>
        <dbReference type="ChEBI" id="CHEBI:61977"/>
        <dbReference type="ChEBI" id="CHEBI:456216"/>
        <dbReference type="EC" id="2.7.11.1"/>
    </reaction>
</comment>
<keyword evidence="12" id="KW-1185">Reference proteome</keyword>
<dbReference type="GO" id="GO:0004674">
    <property type="term" value="F:protein serine/threonine kinase activity"/>
    <property type="evidence" value="ECO:0007669"/>
    <property type="project" value="UniProtKB-EC"/>
</dbReference>
<gene>
    <name evidence="11" type="ORF">CC80DRAFT_493635</name>
</gene>
<dbReference type="EMBL" id="ML976998">
    <property type="protein sequence ID" value="KAF1954479.1"/>
    <property type="molecule type" value="Genomic_DNA"/>
</dbReference>
<evidence type="ECO:0000256" key="5">
    <source>
        <dbReference type="ARBA" id="ARBA00019973"/>
    </source>
</evidence>
<dbReference type="OrthoDB" id="1668230at2759"/>
<keyword evidence="11" id="KW-0418">Kinase</keyword>
<dbReference type="InterPro" id="IPR008266">
    <property type="entry name" value="Tyr_kinase_AS"/>
</dbReference>
<evidence type="ECO:0000256" key="3">
    <source>
        <dbReference type="ARBA" id="ARBA00012513"/>
    </source>
</evidence>
<comment type="subunit">
    <text evidence="2">Component of the EKC/KEOPS complex composed of at least BUD32, CGI121, GON7, KAE1 and PCC1; the whole complex dimerizes.</text>
</comment>
<dbReference type="Proteomes" id="UP000800035">
    <property type="component" value="Unassembled WGS sequence"/>
</dbReference>
<dbReference type="GO" id="GO:0005524">
    <property type="term" value="F:ATP binding"/>
    <property type="evidence" value="ECO:0007669"/>
    <property type="project" value="InterPro"/>
</dbReference>
<evidence type="ECO:0000256" key="7">
    <source>
        <dbReference type="ARBA" id="ARBA00033194"/>
    </source>
</evidence>
<protein>
    <recommendedName>
        <fullName evidence="5">EKC/KEOPS complex subunit BUD32</fullName>
        <ecNumber evidence="3">2.7.11.1</ecNumber>
    </recommendedName>
    <alternativeName>
        <fullName evidence="6 7">Atypical Serine/threonine protein kinase BUD32</fullName>
    </alternativeName>
    <alternativeName>
        <fullName evidence="4">EKC/KEOPS complex subunit bud32</fullName>
    </alternativeName>
</protein>
<organism evidence="11 12">
    <name type="scientific">Byssothecium circinans</name>
    <dbReference type="NCBI Taxonomy" id="147558"/>
    <lineage>
        <taxon>Eukaryota</taxon>
        <taxon>Fungi</taxon>
        <taxon>Dikarya</taxon>
        <taxon>Ascomycota</taxon>
        <taxon>Pezizomycotina</taxon>
        <taxon>Dothideomycetes</taxon>
        <taxon>Pleosporomycetidae</taxon>
        <taxon>Pleosporales</taxon>
        <taxon>Massarineae</taxon>
        <taxon>Massarinaceae</taxon>
        <taxon>Byssothecium</taxon>
    </lineage>
</organism>
<dbReference type="PROSITE" id="PS00109">
    <property type="entry name" value="PROTEIN_KINASE_TYR"/>
    <property type="match status" value="1"/>
</dbReference>
<evidence type="ECO:0000256" key="8">
    <source>
        <dbReference type="ARBA" id="ARBA00047899"/>
    </source>
</evidence>
<evidence type="ECO:0000259" key="10">
    <source>
        <dbReference type="PROSITE" id="PS50011"/>
    </source>
</evidence>
<evidence type="ECO:0000313" key="12">
    <source>
        <dbReference type="Proteomes" id="UP000800035"/>
    </source>
</evidence>
<comment type="function">
    <text evidence="1">Component of the EKC/KEOPS complex that is required for the formation of a threonylcarbamoyl group on adenosine at position 37 (t(6)A37) in tRNAs that read codons beginning with adenine. The complex is probably involved in the transfer of the threonylcarbamoyl moiety of threonylcarbamoyl-AMP (TC-AMP) to the N6 group of A37. BUD32 has ATPase activity in the context of the EKC/KEOPS complex and likely plays a supporting role to the catalytic subunit KAE1. The EKC/KEOPS complex also promotes both telomere uncapping and telomere elongation. The complex is required for efficient recruitment of transcriptional coactivators.</text>
</comment>
<keyword evidence="11" id="KW-0808">Transferase</keyword>
<evidence type="ECO:0000256" key="2">
    <source>
        <dbReference type="ARBA" id="ARBA00011534"/>
    </source>
</evidence>
<dbReference type="InterPro" id="IPR011009">
    <property type="entry name" value="Kinase-like_dom_sf"/>
</dbReference>
<proteinExistence type="predicted"/>
<dbReference type="Pfam" id="PF00069">
    <property type="entry name" value="Pkinase"/>
    <property type="match status" value="1"/>
</dbReference>
<dbReference type="AlphaFoldDB" id="A0A6A5TRY1"/>
<dbReference type="SUPFAM" id="SSF56112">
    <property type="entry name" value="Protein kinase-like (PK-like)"/>
    <property type="match status" value="1"/>
</dbReference>
<reference evidence="11" key="1">
    <citation type="journal article" date="2020" name="Stud. Mycol.">
        <title>101 Dothideomycetes genomes: a test case for predicting lifestyles and emergence of pathogens.</title>
        <authorList>
            <person name="Haridas S."/>
            <person name="Albert R."/>
            <person name="Binder M."/>
            <person name="Bloem J."/>
            <person name="Labutti K."/>
            <person name="Salamov A."/>
            <person name="Andreopoulos B."/>
            <person name="Baker S."/>
            <person name="Barry K."/>
            <person name="Bills G."/>
            <person name="Bluhm B."/>
            <person name="Cannon C."/>
            <person name="Castanera R."/>
            <person name="Culley D."/>
            <person name="Daum C."/>
            <person name="Ezra D."/>
            <person name="Gonzalez J."/>
            <person name="Henrissat B."/>
            <person name="Kuo A."/>
            <person name="Liang C."/>
            <person name="Lipzen A."/>
            <person name="Lutzoni F."/>
            <person name="Magnuson J."/>
            <person name="Mondo S."/>
            <person name="Nolan M."/>
            <person name="Ohm R."/>
            <person name="Pangilinan J."/>
            <person name="Park H.-J."/>
            <person name="Ramirez L."/>
            <person name="Alfaro M."/>
            <person name="Sun H."/>
            <person name="Tritt A."/>
            <person name="Yoshinaga Y."/>
            <person name="Zwiers L.-H."/>
            <person name="Turgeon B."/>
            <person name="Goodwin S."/>
            <person name="Spatafora J."/>
            <person name="Crous P."/>
            <person name="Grigoriev I."/>
        </authorList>
    </citation>
    <scope>NUCLEOTIDE SEQUENCE</scope>
    <source>
        <strain evidence="11">CBS 675.92</strain>
    </source>
</reference>
<evidence type="ECO:0000256" key="4">
    <source>
        <dbReference type="ARBA" id="ARBA00013948"/>
    </source>
</evidence>
<evidence type="ECO:0000256" key="9">
    <source>
        <dbReference type="ARBA" id="ARBA00048679"/>
    </source>
</evidence>
<dbReference type="EC" id="2.7.11.1" evidence="3"/>
<name>A0A6A5TRY1_9PLEO</name>
<comment type="catalytic activity">
    <reaction evidence="9">
        <text>L-seryl-[protein] + ATP = O-phospho-L-seryl-[protein] + ADP + H(+)</text>
        <dbReference type="Rhea" id="RHEA:17989"/>
        <dbReference type="Rhea" id="RHEA-COMP:9863"/>
        <dbReference type="Rhea" id="RHEA-COMP:11604"/>
        <dbReference type="ChEBI" id="CHEBI:15378"/>
        <dbReference type="ChEBI" id="CHEBI:29999"/>
        <dbReference type="ChEBI" id="CHEBI:30616"/>
        <dbReference type="ChEBI" id="CHEBI:83421"/>
        <dbReference type="ChEBI" id="CHEBI:456216"/>
        <dbReference type="EC" id="2.7.11.1"/>
    </reaction>
</comment>
<dbReference type="SMART" id="SM00220">
    <property type="entry name" value="S_TKc"/>
    <property type="match status" value="1"/>
</dbReference>
<evidence type="ECO:0000256" key="6">
    <source>
        <dbReference type="ARBA" id="ARBA00030980"/>
    </source>
</evidence>
<dbReference type="Gene3D" id="1.10.510.10">
    <property type="entry name" value="Transferase(Phosphotransferase) domain 1"/>
    <property type="match status" value="1"/>
</dbReference>
<accession>A0A6A5TRY1</accession>
<dbReference type="InterPro" id="IPR000719">
    <property type="entry name" value="Prot_kinase_dom"/>
</dbReference>
<feature type="domain" description="Protein kinase" evidence="10">
    <location>
        <begin position="21"/>
        <end position="271"/>
    </location>
</feature>
<sequence length="271" mass="30283">MDHHAPPSRVTPTASYGVMTPDGAELLAMGASGAIFAYPSRPHEVSKLPYRAQSSMDSVEIEKRIYRRLDTHPNIIRCLRIDDDAIYLERAKHGSIRQYYRKGGTATLQERIKWSRGLANAVQYIHDKNVRHIDICGRNILLDEDRNIRLCDFAGSAIDDIPPTVVAQDGFRHPDDDATATIRAETHALGSSIFELITFTCPHWREEAEEEGRAAALLRGGKYPDITGVVLGSVITKCWKGEYTSAKEVADSIIDEVRTIRSHKVPSLFLT</sequence>
<evidence type="ECO:0000256" key="1">
    <source>
        <dbReference type="ARBA" id="ARBA00003747"/>
    </source>
</evidence>
<dbReference type="InterPro" id="IPR053235">
    <property type="entry name" value="Ser_Thr_kinase"/>
</dbReference>